<comment type="caution">
    <text evidence="4">The sequence shown here is derived from an EMBL/GenBank/DDBJ whole genome shotgun (WGS) entry which is preliminary data.</text>
</comment>
<dbReference type="InterPro" id="IPR039536">
    <property type="entry name" value="TetR_C_Proteobacteria"/>
</dbReference>
<dbReference type="RefSeq" id="WP_221556876.1">
    <property type="nucleotide sequence ID" value="NZ_JAIGNO010000003.1"/>
</dbReference>
<keyword evidence="1 2" id="KW-0238">DNA-binding</keyword>
<gene>
    <name evidence="4" type="ORF">K3174_06195</name>
</gene>
<sequence length="208" mass="22706">MADRTTTRTARTKSAIFGAAEKLFLDHGYTGTSMDAVAELAGITKQTVYSHVGDKESLFLEVVDRMTGGAGDSLAARMVPPATVSSAEAYLVEFAEQQLEIVLTPRLMKLRRMVIGEHARFPALGQMLHRRGPGRSIARLAEVFETFAQRGLLKTGDARRAAVYFNWLVMGEPTNDAMLLGDDLLPGNAARRAHAEECVRIFMAAYGS</sequence>
<keyword evidence="5" id="KW-1185">Reference proteome</keyword>
<dbReference type="InterPro" id="IPR009057">
    <property type="entry name" value="Homeodomain-like_sf"/>
</dbReference>
<evidence type="ECO:0000256" key="1">
    <source>
        <dbReference type="ARBA" id="ARBA00023125"/>
    </source>
</evidence>
<dbReference type="SUPFAM" id="SSF48498">
    <property type="entry name" value="Tetracyclin repressor-like, C-terminal domain"/>
    <property type="match status" value="1"/>
</dbReference>
<evidence type="ECO:0000259" key="3">
    <source>
        <dbReference type="PROSITE" id="PS50977"/>
    </source>
</evidence>
<name>A0ABS7J8A4_9SPHN</name>
<reference evidence="4 5" key="1">
    <citation type="submission" date="2021-08" db="EMBL/GenBank/DDBJ databases">
        <title>Comparative Genomics Analysis of the Genus Qipengyuania Reveals Extensive Genetic Diversity and Metabolic Versatility, Including the Description of Fifteen Novel Species.</title>
        <authorList>
            <person name="Liu Y."/>
        </authorList>
    </citation>
    <scope>NUCLEOTIDE SEQUENCE [LARGE SCALE GENOMIC DNA]</scope>
    <source>
        <strain evidence="4 5">6D47A</strain>
    </source>
</reference>
<evidence type="ECO:0000256" key="2">
    <source>
        <dbReference type="PROSITE-ProRule" id="PRU00335"/>
    </source>
</evidence>
<dbReference type="EMBL" id="JAIGNO010000003">
    <property type="protein sequence ID" value="MBX7482114.1"/>
    <property type="molecule type" value="Genomic_DNA"/>
</dbReference>
<dbReference type="PANTHER" id="PTHR30055">
    <property type="entry name" value="HTH-TYPE TRANSCRIPTIONAL REGULATOR RUTR"/>
    <property type="match status" value="1"/>
</dbReference>
<dbReference type="SUPFAM" id="SSF46689">
    <property type="entry name" value="Homeodomain-like"/>
    <property type="match status" value="1"/>
</dbReference>
<accession>A0ABS7J8A4</accession>
<dbReference type="InterPro" id="IPR001647">
    <property type="entry name" value="HTH_TetR"/>
</dbReference>
<feature type="domain" description="HTH tetR-type" evidence="3">
    <location>
        <begin position="10"/>
        <end position="70"/>
    </location>
</feature>
<dbReference type="Pfam" id="PF00440">
    <property type="entry name" value="TetR_N"/>
    <property type="match status" value="1"/>
</dbReference>
<evidence type="ECO:0000313" key="4">
    <source>
        <dbReference type="EMBL" id="MBX7482114.1"/>
    </source>
</evidence>
<dbReference type="Proteomes" id="UP000755104">
    <property type="component" value="Unassembled WGS sequence"/>
</dbReference>
<dbReference type="InterPro" id="IPR036271">
    <property type="entry name" value="Tet_transcr_reg_TetR-rel_C_sf"/>
</dbReference>
<dbReference type="PANTHER" id="PTHR30055:SF146">
    <property type="entry name" value="HTH-TYPE TRANSCRIPTIONAL DUAL REGULATOR CECR"/>
    <property type="match status" value="1"/>
</dbReference>
<dbReference type="PROSITE" id="PS50977">
    <property type="entry name" value="HTH_TETR_2"/>
    <property type="match status" value="1"/>
</dbReference>
<dbReference type="Gene3D" id="1.10.357.10">
    <property type="entry name" value="Tetracycline Repressor, domain 2"/>
    <property type="match status" value="1"/>
</dbReference>
<protein>
    <submittedName>
        <fullName evidence="4">TetR/AcrR family transcriptional regulator</fullName>
    </submittedName>
</protein>
<dbReference type="InterPro" id="IPR050109">
    <property type="entry name" value="HTH-type_TetR-like_transc_reg"/>
</dbReference>
<dbReference type="Pfam" id="PF14246">
    <property type="entry name" value="TetR_C_7"/>
    <property type="match status" value="1"/>
</dbReference>
<dbReference type="PRINTS" id="PR00455">
    <property type="entry name" value="HTHTETR"/>
</dbReference>
<proteinExistence type="predicted"/>
<organism evidence="4 5">
    <name type="scientific">Qipengyuania qiaonensis</name>
    <dbReference type="NCBI Taxonomy" id="2867240"/>
    <lineage>
        <taxon>Bacteria</taxon>
        <taxon>Pseudomonadati</taxon>
        <taxon>Pseudomonadota</taxon>
        <taxon>Alphaproteobacteria</taxon>
        <taxon>Sphingomonadales</taxon>
        <taxon>Erythrobacteraceae</taxon>
        <taxon>Qipengyuania</taxon>
    </lineage>
</organism>
<evidence type="ECO:0000313" key="5">
    <source>
        <dbReference type="Proteomes" id="UP000755104"/>
    </source>
</evidence>
<feature type="DNA-binding region" description="H-T-H motif" evidence="2">
    <location>
        <begin position="33"/>
        <end position="52"/>
    </location>
</feature>